<comment type="cofactor">
    <cofactor evidence="11">
        <name>Mg(2+)</name>
        <dbReference type="ChEBI" id="CHEBI:18420"/>
    </cofactor>
    <cofactor evidence="11">
        <name>Mn(2+)</name>
        <dbReference type="ChEBI" id="CHEBI:29035"/>
    </cofactor>
</comment>
<evidence type="ECO:0000256" key="6">
    <source>
        <dbReference type="ARBA" id="ARBA00022842"/>
    </source>
</evidence>
<evidence type="ECO:0000259" key="14">
    <source>
        <dbReference type="PROSITE" id="PS50172"/>
    </source>
</evidence>
<dbReference type="PANTHER" id="PTHR23389">
    <property type="entry name" value="CHROMOSOME TRANSMISSION FIDELITY FACTOR 18"/>
    <property type="match status" value="1"/>
</dbReference>
<dbReference type="Pfam" id="PF01653">
    <property type="entry name" value="DNA_ligase_aden"/>
    <property type="match status" value="1"/>
</dbReference>
<dbReference type="CDD" id="cd00114">
    <property type="entry name" value="LIGANc"/>
    <property type="match status" value="1"/>
</dbReference>
<evidence type="ECO:0000256" key="9">
    <source>
        <dbReference type="ARBA" id="ARBA00023211"/>
    </source>
</evidence>
<name>A0ABY5P5Z5_9LACT</name>
<dbReference type="InterPro" id="IPR001679">
    <property type="entry name" value="DNA_ligase"/>
</dbReference>
<dbReference type="InterPro" id="IPR036420">
    <property type="entry name" value="BRCT_dom_sf"/>
</dbReference>
<evidence type="ECO:0000256" key="3">
    <source>
        <dbReference type="ARBA" id="ARBA00022723"/>
    </source>
</evidence>
<feature type="active site" description="N6-AMP-lysine intermediate" evidence="11">
    <location>
        <position position="120"/>
    </location>
</feature>
<evidence type="ECO:0000256" key="7">
    <source>
        <dbReference type="ARBA" id="ARBA00023027"/>
    </source>
</evidence>
<keyword evidence="3 11" id="KW-0479">Metal-binding</keyword>
<dbReference type="Gene3D" id="6.20.10.30">
    <property type="match status" value="1"/>
</dbReference>
<dbReference type="InterPro" id="IPR018239">
    <property type="entry name" value="DNA_ligase_AS"/>
</dbReference>
<dbReference type="InterPro" id="IPR012340">
    <property type="entry name" value="NA-bd_OB-fold"/>
</dbReference>
<reference evidence="15 16" key="1">
    <citation type="submission" date="2022-08" db="EMBL/GenBank/DDBJ databases">
        <title>Aerococcaceae sp. nov isolated from spoiled eye mask.</title>
        <authorList>
            <person name="Zhou G."/>
            <person name="Xie X.-B."/>
            <person name="Shi Q.-S."/>
            <person name="Wang Y.-S."/>
            <person name="Wen X."/>
            <person name="Peng H."/>
            <person name="Yang X.-J."/>
            <person name="Tao H.-B."/>
            <person name="Huang X.-M."/>
        </authorList>
    </citation>
    <scope>NUCLEOTIDE SEQUENCE [LARGE SCALE GENOMIC DNA]</scope>
    <source>
        <strain evidence="16">DM20194951</strain>
    </source>
</reference>
<dbReference type="Pfam" id="PF03120">
    <property type="entry name" value="OB_DNA_ligase"/>
    <property type="match status" value="1"/>
</dbReference>
<feature type="binding site" evidence="11">
    <location>
        <position position="291"/>
    </location>
    <ligand>
        <name>NAD(+)</name>
        <dbReference type="ChEBI" id="CHEBI:57540"/>
    </ligand>
</feature>
<dbReference type="Gene3D" id="3.40.50.10190">
    <property type="entry name" value="BRCT domain"/>
    <property type="match status" value="1"/>
</dbReference>
<dbReference type="InterPro" id="IPR004149">
    <property type="entry name" value="Znf_DNAligase_C4"/>
</dbReference>
<keyword evidence="9 11" id="KW-0464">Manganese</keyword>
<comment type="function">
    <text evidence="11">DNA ligase that catalyzes the formation of phosphodiester linkages between 5'-phosphoryl and 3'-hydroxyl groups in double-stranded DNA using NAD as a coenzyme and as the energy source for the reaction. It is essential for DNA replication and repair of damaged DNA.</text>
</comment>
<dbReference type="Gene3D" id="1.10.150.20">
    <property type="entry name" value="5' to 3' exonuclease, C-terminal subdomain"/>
    <property type="match status" value="2"/>
</dbReference>
<feature type="binding site" evidence="11">
    <location>
        <position position="432"/>
    </location>
    <ligand>
        <name>Zn(2+)</name>
        <dbReference type="ChEBI" id="CHEBI:29105"/>
    </ligand>
</feature>
<feature type="coiled-coil region" evidence="13">
    <location>
        <begin position="1"/>
        <end position="28"/>
    </location>
</feature>
<evidence type="ECO:0000256" key="13">
    <source>
        <dbReference type="SAM" id="Coils"/>
    </source>
</evidence>
<dbReference type="EMBL" id="CP102453">
    <property type="protein sequence ID" value="UUX33823.1"/>
    <property type="molecule type" value="Genomic_DNA"/>
</dbReference>
<feature type="binding site" evidence="11">
    <location>
        <position position="141"/>
    </location>
    <ligand>
        <name>NAD(+)</name>
        <dbReference type="ChEBI" id="CHEBI:57540"/>
    </ligand>
</feature>
<dbReference type="SUPFAM" id="SSF52113">
    <property type="entry name" value="BRCT domain"/>
    <property type="match status" value="1"/>
</dbReference>
<feature type="binding site" evidence="11">
    <location>
        <position position="412"/>
    </location>
    <ligand>
        <name>Zn(2+)</name>
        <dbReference type="ChEBI" id="CHEBI:29105"/>
    </ligand>
</feature>
<accession>A0ABY5P5Z5</accession>
<dbReference type="InterPro" id="IPR041663">
    <property type="entry name" value="DisA/LigA_HHH"/>
</dbReference>
<feature type="binding site" evidence="11">
    <location>
        <position position="315"/>
    </location>
    <ligand>
        <name>NAD(+)</name>
        <dbReference type="ChEBI" id="CHEBI:57540"/>
    </ligand>
</feature>
<evidence type="ECO:0000256" key="8">
    <source>
        <dbReference type="ARBA" id="ARBA00023204"/>
    </source>
</evidence>
<comment type="similarity">
    <text evidence="11">Belongs to the NAD-dependent DNA ligase family. LigA subfamily.</text>
</comment>
<dbReference type="PROSITE" id="PS01055">
    <property type="entry name" value="DNA_LIGASE_N1"/>
    <property type="match status" value="1"/>
</dbReference>
<feature type="domain" description="BRCT" evidence="14">
    <location>
        <begin position="596"/>
        <end position="677"/>
    </location>
</feature>
<keyword evidence="16" id="KW-1185">Reference proteome</keyword>
<protein>
    <recommendedName>
        <fullName evidence="11 12">DNA ligase</fullName>
        <ecNumber evidence="11 12">6.5.1.2</ecNumber>
    </recommendedName>
    <alternativeName>
        <fullName evidence="11">Polydeoxyribonucleotide synthase [NAD(+)]</fullName>
    </alternativeName>
</protein>
<dbReference type="GO" id="GO:0003911">
    <property type="term" value="F:DNA ligase (NAD+) activity"/>
    <property type="evidence" value="ECO:0007669"/>
    <property type="project" value="UniProtKB-EC"/>
</dbReference>
<dbReference type="PIRSF" id="PIRSF001604">
    <property type="entry name" value="LigA"/>
    <property type="match status" value="1"/>
</dbReference>
<evidence type="ECO:0000256" key="11">
    <source>
        <dbReference type="HAMAP-Rule" id="MF_01588"/>
    </source>
</evidence>
<dbReference type="SUPFAM" id="SSF50249">
    <property type="entry name" value="Nucleic acid-binding proteins"/>
    <property type="match status" value="1"/>
</dbReference>
<dbReference type="Pfam" id="PF03119">
    <property type="entry name" value="DNA_ligase_ZBD"/>
    <property type="match status" value="1"/>
</dbReference>
<dbReference type="InterPro" id="IPR033136">
    <property type="entry name" value="DNA_ligase_CS"/>
</dbReference>
<comment type="catalytic activity">
    <reaction evidence="10 11 12">
        <text>NAD(+) + (deoxyribonucleotide)n-3'-hydroxyl + 5'-phospho-(deoxyribonucleotide)m = (deoxyribonucleotide)n+m + AMP + beta-nicotinamide D-nucleotide.</text>
        <dbReference type="EC" id="6.5.1.2"/>
    </reaction>
</comment>
<keyword evidence="1 11" id="KW-0436">Ligase</keyword>
<evidence type="ECO:0000313" key="15">
    <source>
        <dbReference type="EMBL" id="UUX33823.1"/>
    </source>
</evidence>
<feature type="binding site" evidence="11">
    <location>
        <position position="175"/>
    </location>
    <ligand>
        <name>NAD(+)</name>
        <dbReference type="ChEBI" id="CHEBI:57540"/>
    </ligand>
</feature>
<feature type="binding site" evidence="11">
    <location>
        <begin position="88"/>
        <end position="89"/>
    </location>
    <ligand>
        <name>NAD(+)</name>
        <dbReference type="ChEBI" id="CHEBI:57540"/>
    </ligand>
</feature>
<proteinExistence type="inferred from homology"/>
<dbReference type="Pfam" id="PF12826">
    <property type="entry name" value="HHH_2"/>
    <property type="match status" value="1"/>
</dbReference>
<feature type="binding site" evidence="11">
    <location>
        <position position="118"/>
    </location>
    <ligand>
        <name>NAD(+)</name>
        <dbReference type="ChEBI" id="CHEBI:57540"/>
    </ligand>
</feature>
<dbReference type="RefSeq" id="WP_313793325.1">
    <property type="nucleotide sequence ID" value="NZ_CP102453.1"/>
</dbReference>
<sequence length="677" mass="76141">MSASEQTHNNQRKRLEDLKEQLNTYAYQYYVLDNPTISDEQYDQLYRELVGLEQLHPEWITTDSPTQRIGDQLSDGFQKVTHAAPMYSMSNAFNSAEVATFIDRVTRQVGQQVSFMCECKIDGLAINLTYEEGRFVRGATRGDGEIGEDITSNLRTIRSLPLKLSEPISTEIRGEAYISKDIFVKLNQEREENGQTPFANPRNAAAGGLRQINPKEAAQRQLNIFLYGAVYNESFHPASQEELFIQLEKVGLRTNPLRKVCYNLEEVEAYIKDIEEKRSTLPYEIDGVVIKVNEVAFQEELGYTIKAPRWAIAYKFQAEVAQTRVLDVDWTVGRTGVITPTAVMEPVQLAGTVVQRASLHNIDLIKELDVRINDQVMIHKAGDIIPEVISVLVEERDEKSQPLDIPTQCPECHSTLERFEGEVALRCINPLCPAQRLAQMSHFVSRNAMNIVGLGVQKIKNMLTIDLVQDVADLYYLTIDDLLKLDNTKEQSATKLYQAIQASKSNSLERLLFGLGIRHVGLNAAQVITKQFNHMDAIMTATEADFEAIEGIGPMISQSIVSYFDQAGSQQLIQRLKDAGVNMANKTNQDMTAADLADSFWLDKTVVLTGKMEQYSRNEAKAILERYGAKVTGSVSKNTDILIAGEDAGSKLSQAERLEVEIWNEAEFLAHIEERKE</sequence>
<keyword evidence="6 11" id="KW-0460">Magnesium</keyword>
<evidence type="ECO:0000256" key="2">
    <source>
        <dbReference type="ARBA" id="ARBA00022705"/>
    </source>
</evidence>
<dbReference type="NCBIfam" id="TIGR00575">
    <property type="entry name" value="dnlj"/>
    <property type="match status" value="1"/>
</dbReference>
<feature type="binding site" evidence="11">
    <location>
        <begin position="39"/>
        <end position="43"/>
    </location>
    <ligand>
        <name>NAD(+)</name>
        <dbReference type="ChEBI" id="CHEBI:57540"/>
    </ligand>
</feature>
<dbReference type="Pfam" id="PF00533">
    <property type="entry name" value="BRCT"/>
    <property type="match status" value="1"/>
</dbReference>
<evidence type="ECO:0000256" key="1">
    <source>
        <dbReference type="ARBA" id="ARBA00022598"/>
    </source>
</evidence>
<dbReference type="Proteomes" id="UP001315967">
    <property type="component" value="Chromosome"/>
</dbReference>
<keyword evidence="2 11" id="KW-0235">DNA replication</keyword>
<dbReference type="PANTHER" id="PTHR23389:SF9">
    <property type="entry name" value="DNA LIGASE"/>
    <property type="match status" value="1"/>
</dbReference>
<dbReference type="InterPro" id="IPR013839">
    <property type="entry name" value="DNAligase_adenylation"/>
</dbReference>
<keyword evidence="13" id="KW-0175">Coiled coil</keyword>
<feature type="binding site" evidence="11">
    <location>
        <position position="409"/>
    </location>
    <ligand>
        <name>Zn(2+)</name>
        <dbReference type="ChEBI" id="CHEBI:29105"/>
    </ligand>
</feature>
<evidence type="ECO:0000256" key="5">
    <source>
        <dbReference type="ARBA" id="ARBA00022833"/>
    </source>
</evidence>
<gene>
    <name evidence="11 15" type="primary">ligA</name>
    <name evidence="15" type="ORF">NRE15_13185</name>
</gene>
<dbReference type="CDD" id="cd17748">
    <property type="entry name" value="BRCT_DNA_ligase_like"/>
    <property type="match status" value="1"/>
</dbReference>
<keyword evidence="5 11" id="KW-0862">Zinc</keyword>
<keyword evidence="7 11" id="KW-0520">NAD</keyword>
<dbReference type="NCBIfam" id="NF005932">
    <property type="entry name" value="PRK07956.1"/>
    <property type="match status" value="1"/>
</dbReference>
<dbReference type="InterPro" id="IPR010994">
    <property type="entry name" value="RuvA_2-like"/>
</dbReference>
<dbReference type="PROSITE" id="PS50172">
    <property type="entry name" value="BRCT"/>
    <property type="match status" value="1"/>
</dbReference>
<evidence type="ECO:0000256" key="12">
    <source>
        <dbReference type="RuleBase" id="RU000618"/>
    </source>
</evidence>
<dbReference type="Gene3D" id="3.30.470.30">
    <property type="entry name" value="DNA ligase/mRNA capping enzyme"/>
    <property type="match status" value="1"/>
</dbReference>
<dbReference type="SUPFAM" id="SSF47781">
    <property type="entry name" value="RuvA domain 2-like"/>
    <property type="match status" value="1"/>
</dbReference>
<dbReference type="HAMAP" id="MF_01588">
    <property type="entry name" value="DNA_ligase_A"/>
    <property type="match status" value="1"/>
</dbReference>
<dbReference type="InterPro" id="IPR001357">
    <property type="entry name" value="BRCT_dom"/>
</dbReference>
<dbReference type="SMART" id="SM00292">
    <property type="entry name" value="BRCT"/>
    <property type="match status" value="1"/>
</dbReference>
<feature type="binding site" evidence="11">
    <location>
        <position position="427"/>
    </location>
    <ligand>
        <name>Zn(2+)</name>
        <dbReference type="ChEBI" id="CHEBI:29105"/>
    </ligand>
</feature>
<dbReference type="Gene3D" id="2.40.50.140">
    <property type="entry name" value="Nucleic acid-binding proteins"/>
    <property type="match status" value="1"/>
</dbReference>
<keyword evidence="8 11" id="KW-0234">DNA repair</keyword>
<dbReference type="Gene3D" id="1.10.287.610">
    <property type="entry name" value="Helix hairpin bin"/>
    <property type="match status" value="1"/>
</dbReference>
<evidence type="ECO:0000313" key="16">
    <source>
        <dbReference type="Proteomes" id="UP001315967"/>
    </source>
</evidence>
<evidence type="ECO:0000256" key="4">
    <source>
        <dbReference type="ARBA" id="ARBA00022763"/>
    </source>
</evidence>
<dbReference type="InterPro" id="IPR004150">
    <property type="entry name" value="NAD_DNA_ligase_OB"/>
</dbReference>
<dbReference type="SMART" id="SM00532">
    <property type="entry name" value="LIGANc"/>
    <property type="match status" value="1"/>
</dbReference>
<dbReference type="EC" id="6.5.1.2" evidence="11 12"/>
<keyword evidence="4 11" id="KW-0227">DNA damage</keyword>
<dbReference type="PROSITE" id="PS01056">
    <property type="entry name" value="DNA_LIGASE_N2"/>
    <property type="match status" value="1"/>
</dbReference>
<dbReference type="SUPFAM" id="SSF56091">
    <property type="entry name" value="DNA ligase/mRNA capping enzyme, catalytic domain"/>
    <property type="match status" value="1"/>
</dbReference>
<dbReference type="InterPro" id="IPR013840">
    <property type="entry name" value="DNAligase_N"/>
</dbReference>
<organism evidence="15 16">
    <name type="scientific">Fundicoccus culcitae</name>
    <dbReference type="NCBI Taxonomy" id="2969821"/>
    <lineage>
        <taxon>Bacteria</taxon>
        <taxon>Bacillati</taxon>
        <taxon>Bacillota</taxon>
        <taxon>Bacilli</taxon>
        <taxon>Lactobacillales</taxon>
        <taxon>Aerococcaceae</taxon>
        <taxon>Fundicoccus</taxon>
    </lineage>
</organism>
<evidence type="ECO:0000256" key="10">
    <source>
        <dbReference type="ARBA" id="ARBA00034005"/>
    </source>
</evidence>